<evidence type="ECO:0000259" key="5">
    <source>
        <dbReference type="Pfam" id="PF00425"/>
    </source>
</evidence>
<dbReference type="InterPro" id="IPR001544">
    <property type="entry name" value="Aminotrans_IV"/>
</dbReference>
<organism evidence="6 7">
    <name type="scientific">Vitreoscilla stercoraria</name>
    <dbReference type="NCBI Taxonomy" id="61"/>
    <lineage>
        <taxon>Bacteria</taxon>
        <taxon>Pseudomonadati</taxon>
        <taxon>Pseudomonadota</taxon>
        <taxon>Betaproteobacteria</taxon>
        <taxon>Neisseriales</taxon>
        <taxon>Neisseriaceae</taxon>
        <taxon>Vitreoscilla</taxon>
    </lineage>
</organism>
<keyword evidence="7" id="KW-1185">Reference proteome</keyword>
<dbReference type="InterPro" id="IPR019999">
    <property type="entry name" value="Anth_synth_I-like"/>
</dbReference>
<evidence type="ECO:0000313" key="6">
    <source>
        <dbReference type="EMBL" id="UOO92956.1"/>
    </source>
</evidence>
<dbReference type="PANTHER" id="PTHR11236:SF50">
    <property type="entry name" value="AMINODEOXYCHORISMATE SYNTHASE COMPONENT 1"/>
    <property type="match status" value="1"/>
</dbReference>
<dbReference type="InterPro" id="IPR043132">
    <property type="entry name" value="BCAT-like_C"/>
</dbReference>
<keyword evidence="3 4" id="KW-0663">Pyridoxal phosphate</keyword>
<name>A0ABY4EB38_VITST</name>
<protein>
    <submittedName>
        <fullName evidence="6">Chorismate-binding protein</fullName>
    </submittedName>
</protein>
<dbReference type="Pfam" id="PF01063">
    <property type="entry name" value="Aminotran_4"/>
    <property type="match status" value="1"/>
</dbReference>
<feature type="domain" description="Chorismate-utilising enzyme C-terminal" evidence="5">
    <location>
        <begin position="113"/>
        <end position="383"/>
    </location>
</feature>
<dbReference type="PANTHER" id="PTHR11236">
    <property type="entry name" value="AMINOBENZOATE/ANTHRANILATE SYNTHASE"/>
    <property type="match status" value="1"/>
</dbReference>
<proteinExistence type="inferred from homology"/>
<dbReference type="InterPro" id="IPR036038">
    <property type="entry name" value="Aminotransferase-like"/>
</dbReference>
<dbReference type="PRINTS" id="PR00095">
    <property type="entry name" value="ANTSNTHASEI"/>
</dbReference>
<evidence type="ECO:0000313" key="7">
    <source>
        <dbReference type="Proteomes" id="UP000832034"/>
    </source>
</evidence>
<dbReference type="Pfam" id="PF00425">
    <property type="entry name" value="Chorismate_bind"/>
    <property type="match status" value="1"/>
</dbReference>
<comment type="similarity">
    <text evidence="2">Belongs to the class-IV pyridoxal-phosphate-dependent aminotransferase family.</text>
</comment>
<gene>
    <name evidence="6" type="ORF">LVJ81_02640</name>
</gene>
<dbReference type="SUPFAM" id="SSF56752">
    <property type="entry name" value="D-aminoacid aminotransferase-like PLP-dependent enzymes"/>
    <property type="match status" value="1"/>
</dbReference>
<sequence>MKSLERPYFVVLDDAQTKRCRYYQNWVGLDTITADQLHQIDGLLRQGWDKSWHVVLWQSYDFGVDVMFGDHEHAMYLLWFERCDVVDEADESLPWRAVQDHAGIVDLCNTTEQEDYLRHIAEIHAAIGRGDVYQINYTTAWTGTAYGEPVALYQRLRERQQVPYGVLAHVPPEVNGGAAWHLGFSPELFLQLQDDGTMLTKPMKGTAPILQDGLDEARAHALQNDAKNRAENVMIVDLLRNDLGKLATVGGVAVPQAFEVNAFGSVWQMTSTVTATMRPETKVADILQAAFPCGSITGAPKRMAMQVIADLEQRKRGMYTGSIGYLEPCDGGLGFEGVWNVIIRSLSLTQQQNSPHYDLNMGIGSGIVIDSVAEDEWDECLWKARFVQQLPSAIGLMETMLVEDGVCALLDWHKQRLHHSSKALSVPVNVEQVWQDLQDACVQKYAQGRFRVKCEVLPNGEVVWTDAPLIPLQGKQRVCVSEVVLPIQDVLRRHKTTQRHVLDSVWQAAMVQDCFDGLLFNQAGYLLEGGRSNVFVQMADGRVYTPSLDLDILNGVMRQAVLHNPAQYGFEHGVQESACIDWVMLQDAAHIYMSNALRGLMEVDLLDSFDITQKHIV</sequence>
<reference evidence="6" key="2">
    <citation type="journal article" date="2022" name="Res Sq">
        <title>Evolution of multicellular longitudinally dividing oral cavity symbionts (Neisseriaceae).</title>
        <authorList>
            <person name="Nyongesa S."/>
            <person name="Weber P."/>
            <person name="Bernet E."/>
            <person name="Pullido F."/>
            <person name="Nieckarz M."/>
            <person name="Delaby M."/>
            <person name="Nieves C."/>
            <person name="Viehboeck T."/>
            <person name="Krause N."/>
            <person name="Rivera-Millot A."/>
            <person name="Nakamura A."/>
            <person name="Vischer N."/>
            <person name="VanNieuwenhze M."/>
            <person name="Brun Y."/>
            <person name="Cava F."/>
            <person name="Bulgheresi S."/>
            <person name="Veyrier F."/>
        </authorList>
    </citation>
    <scope>NUCLEOTIDE SEQUENCE</scope>
    <source>
        <strain evidence="6">SAG 1488-6</strain>
    </source>
</reference>
<dbReference type="InterPro" id="IPR043131">
    <property type="entry name" value="BCAT-like_N"/>
</dbReference>
<dbReference type="Proteomes" id="UP000832034">
    <property type="component" value="Chromosome"/>
</dbReference>
<dbReference type="EMBL" id="CP091512">
    <property type="protein sequence ID" value="UOO92956.1"/>
    <property type="molecule type" value="Genomic_DNA"/>
</dbReference>
<dbReference type="InterPro" id="IPR018300">
    <property type="entry name" value="Aminotrans_IV_CS"/>
</dbReference>
<dbReference type="Gene3D" id="3.60.120.10">
    <property type="entry name" value="Anthranilate synthase"/>
    <property type="match status" value="1"/>
</dbReference>
<dbReference type="SUPFAM" id="SSF56322">
    <property type="entry name" value="ADC synthase"/>
    <property type="match status" value="1"/>
</dbReference>
<dbReference type="InterPro" id="IPR015890">
    <property type="entry name" value="Chorismate_C"/>
</dbReference>
<comment type="cofactor">
    <cofactor evidence="1 4">
        <name>pyridoxal 5'-phosphate</name>
        <dbReference type="ChEBI" id="CHEBI:597326"/>
    </cofactor>
</comment>
<evidence type="ECO:0000256" key="1">
    <source>
        <dbReference type="ARBA" id="ARBA00001933"/>
    </source>
</evidence>
<dbReference type="RefSeq" id="WP_019958133.1">
    <property type="nucleotide sequence ID" value="NZ_CP091512.1"/>
</dbReference>
<accession>A0ABY4EB38</accession>
<reference evidence="6" key="1">
    <citation type="submission" date="2021-12" db="EMBL/GenBank/DDBJ databases">
        <authorList>
            <person name="Veyrier F.J."/>
        </authorList>
    </citation>
    <scope>NUCLEOTIDE SEQUENCE</scope>
    <source>
        <strain evidence="6">SAG 1488-6</strain>
    </source>
</reference>
<evidence type="ECO:0000256" key="4">
    <source>
        <dbReference type="RuleBase" id="RU004516"/>
    </source>
</evidence>
<dbReference type="InterPro" id="IPR005801">
    <property type="entry name" value="ADC_synthase"/>
</dbReference>
<evidence type="ECO:0000256" key="2">
    <source>
        <dbReference type="ARBA" id="ARBA00009320"/>
    </source>
</evidence>
<dbReference type="PROSITE" id="PS00770">
    <property type="entry name" value="AA_TRANSFER_CLASS_4"/>
    <property type="match status" value="1"/>
</dbReference>
<dbReference type="Gene3D" id="3.30.470.10">
    <property type="match status" value="1"/>
</dbReference>
<dbReference type="Gene3D" id="3.20.10.10">
    <property type="entry name" value="D-amino Acid Aminotransferase, subunit A, domain 2"/>
    <property type="match status" value="1"/>
</dbReference>
<evidence type="ECO:0000256" key="3">
    <source>
        <dbReference type="ARBA" id="ARBA00022898"/>
    </source>
</evidence>